<dbReference type="InterPro" id="IPR042197">
    <property type="entry name" value="Apaf_helical"/>
</dbReference>
<dbReference type="SUPFAM" id="SSF52540">
    <property type="entry name" value="P-loop containing nucleoside triphosphate hydrolases"/>
    <property type="match status" value="1"/>
</dbReference>
<proteinExistence type="predicted"/>
<keyword evidence="5" id="KW-0675">Receptor</keyword>
<dbReference type="InterPro" id="IPR027417">
    <property type="entry name" value="P-loop_NTPase"/>
</dbReference>
<evidence type="ECO:0000313" key="6">
    <source>
        <dbReference type="Proteomes" id="UP000245207"/>
    </source>
</evidence>
<dbReference type="GO" id="GO:0043531">
    <property type="term" value="F:ADP binding"/>
    <property type="evidence" value="ECO:0007669"/>
    <property type="project" value="InterPro"/>
</dbReference>
<gene>
    <name evidence="5" type="ORF">CTI12_AA102010</name>
</gene>
<dbReference type="EMBL" id="PKPP01002045">
    <property type="protein sequence ID" value="PWA78034.1"/>
    <property type="molecule type" value="Genomic_DNA"/>
</dbReference>
<reference evidence="5 6" key="1">
    <citation type="journal article" date="2018" name="Mol. Plant">
        <title>The genome of Artemisia annua provides insight into the evolution of Asteraceae family and artemisinin biosynthesis.</title>
        <authorList>
            <person name="Shen Q."/>
            <person name="Zhang L."/>
            <person name="Liao Z."/>
            <person name="Wang S."/>
            <person name="Yan T."/>
            <person name="Shi P."/>
            <person name="Liu M."/>
            <person name="Fu X."/>
            <person name="Pan Q."/>
            <person name="Wang Y."/>
            <person name="Lv Z."/>
            <person name="Lu X."/>
            <person name="Zhang F."/>
            <person name="Jiang W."/>
            <person name="Ma Y."/>
            <person name="Chen M."/>
            <person name="Hao X."/>
            <person name="Li L."/>
            <person name="Tang Y."/>
            <person name="Lv G."/>
            <person name="Zhou Y."/>
            <person name="Sun X."/>
            <person name="Brodelius P.E."/>
            <person name="Rose J.K.C."/>
            <person name="Tang K."/>
        </authorList>
    </citation>
    <scope>NUCLEOTIDE SEQUENCE [LARGE SCALE GENOMIC DNA]</scope>
    <source>
        <strain evidence="6">cv. Huhao1</strain>
        <tissue evidence="5">Leaf</tissue>
    </source>
</reference>
<dbReference type="SUPFAM" id="SSF46785">
    <property type="entry name" value="Winged helix' DNA-binding domain"/>
    <property type="match status" value="1"/>
</dbReference>
<dbReference type="PRINTS" id="PR00364">
    <property type="entry name" value="DISEASERSIST"/>
</dbReference>
<organism evidence="5 6">
    <name type="scientific">Artemisia annua</name>
    <name type="common">Sweet wormwood</name>
    <dbReference type="NCBI Taxonomy" id="35608"/>
    <lineage>
        <taxon>Eukaryota</taxon>
        <taxon>Viridiplantae</taxon>
        <taxon>Streptophyta</taxon>
        <taxon>Embryophyta</taxon>
        <taxon>Tracheophyta</taxon>
        <taxon>Spermatophyta</taxon>
        <taxon>Magnoliopsida</taxon>
        <taxon>eudicotyledons</taxon>
        <taxon>Gunneridae</taxon>
        <taxon>Pentapetalae</taxon>
        <taxon>asterids</taxon>
        <taxon>campanulids</taxon>
        <taxon>Asterales</taxon>
        <taxon>Asteraceae</taxon>
        <taxon>Asteroideae</taxon>
        <taxon>Anthemideae</taxon>
        <taxon>Artemisiinae</taxon>
        <taxon>Artemisia</taxon>
    </lineage>
</organism>
<name>A0A2U1NX21_ARTAN</name>
<dbReference type="AlphaFoldDB" id="A0A2U1NX21"/>
<protein>
    <submittedName>
        <fullName evidence="5">Toll/interleukin-1 receptor (TIR) domain-containing protein</fullName>
    </submittedName>
</protein>
<evidence type="ECO:0000259" key="4">
    <source>
        <dbReference type="Pfam" id="PF23282"/>
    </source>
</evidence>
<sequence length="758" mass="86389">MEMRIDEVLTSLEIGTEDVHMIGIWGMGGGGKTTLARAVFDRISIHFDGKAFVENVREVSESSLYGLNKLQQVLSSVLSKENITVSSVHEGTNMMKKMMRGRKVLIVLDNVDDTKQLEVLAGEPNWFKLGSRVIITTRDKQVLLAHRVKFINDVNLLSHAEAISLFSKYAFAREIPNQRYEELSRQVVKYADGLPLTIKVLGSMLYGQNEPQWTDTLERLKKIPLKATMEKLELSYNGLEEDYKELFLDVACLLKGWYKKDAIRSLESCGFFAEAGLRILELKSLITISKYGKLCMHDHIEEMGMNIVRRLNPNEPNKHSRLWIEEEIEEILANDSGTQSTKCITLNASLDLEILMKGLANMKELRLLDLHTTSPRVSEDASNGRIWNFDEIVILPNALRFLRWDGYPFSSLPKTFQANNIVGLEMEDSNIIQLWDDGEEKACLKLRFLKFINTNLRTLDLSVAPNLETLFLEKCYSLEKLHMPAECPKLVNLDLSNSKLRTLHLGITPNLERLSLYKCTDMVELHMPYECPKLVNLDLHKLKLRTLHLGIAPNLETLSLYKCTDMVELCMPSDCLKLVNLDLSNLNLRTLDLSAAPNIETLLLQSCYNLVEVYFQVTPNLKELRVHGCCRLEKLHMPAESPKLRSLELNDSELRALQLGITPNLETLNVNDCPDMVELRMPAECPKLVILNLGNLKLMTLPLGITPNLKRLSLYNCTDMVELHMPYECPKLVNLDLINLKLMTLRLRITSSFEMLSL</sequence>
<feature type="domain" description="NB-ARC" evidence="3">
    <location>
        <begin position="3"/>
        <end position="174"/>
    </location>
</feature>
<dbReference type="OrthoDB" id="1357022at2759"/>
<evidence type="ECO:0000259" key="3">
    <source>
        <dbReference type="Pfam" id="PF00931"/>
    </source>
</evidence>
<comment type="caution">
    <text evidence="5">The sequence shown here is derived from an EMBL/GenBank/DDBJ whole genome shotgun (WGS) entry which is preliminary data.</text>
</comment>
<dbReference type="InterPro" id="IPR036390">
    <property type="entry name" value="WH_DNA-bd_sf"/>
</dbReference>
<dbReference type="InterPro" id="IPR058192">
    <property type="entry name" value="WHD_ROQ1-like"/>
</dbReference>
<keyword evidence="6" id="KW-1185">Reference proteome</keyword>
<dbReference type="Gene3D" id="3.80.10.10">
    <property type="entry name" value="Ribonuclease Inhibitor"/>
    <property type="match status" value="2"/>
</dbReference>
<dbReference type="InterPro" id="IPR032675">
    <property type="entry name" value="LRR_dom_sf"/>
</dbReference>
<dbReference type="PANTHER" id="PTHR11017:SF577">
    <property type="entry name" value="DISEASE RESISTANCE PROTEIN (TIR-NBS-LRR CLASS), PUTATIVE-RELATED"/>
    <property type="match status" value="1"/>
</dbReference>
<evidence type="ECO:0000256" key="1">
    <source>
        <dbReference type="ARBA" id="ARBA00022614"/>
    </source>
</evidence>
<dbReference type="Gene3D" id="3.40.50.300">
    <property type="entry name" value="P-loop containing nucleotide triphosphate hydrolases"/>
    <property type="match status" value="1"/>
</dbReference>
<dbReference type="InterPro" id="IPR002182">
    <property type="entry name" value="NB-ARC"/>
</dbReference>
<dbReference type="InterPro" id="IPR044974">
    <property type="entry name" value="Disease_R_plants"/>
</dbReference>
<evidence type="ECO:0000256" key="2">
    <source>
        <dbReference type="ARBA" id="ARBA00022737"/>
    </source>
</evidence>
<feature type="domain" description="Disease resistance protein Roq1-like winged-helix" evidence="4">
    <location>
        <begin position="241"/>
        <end position="310"/>
    </location>
</feature>
<dbReference type="Gene3D" id="1.10.8.430">
    <property type="entry name" value="Helical domain of apoptotic protease-activating factors"/>
    <property type="match status" value="1"/>
</dbReference>
<dbReference type="PANTHER" id="PTHR11017">
    <property type="entry name" value="LEUCINE-RICH REPEAT-CONTAINING PROTEIN"/>
    <property type="match status" value="1"/>
</dbReference>
<dbReference type="Proteomes" id="UP000245207">
    <property type="component" value="Unassembled WGS sequence"/>
</dbReference>
<evidence type="ECO:0000313" key="5">
    <source>
        <dbReference type="EMBL" id="PWA78034.1"/>
    </source>
</evidence>
<keyword evidence="1" id="KW-0433">Leucine-rich repeat</keyword>
<keyword evidence="2" id="KW-0677">Repeat</keyword>
<dbReference type="SUPFAM" id="SSF52058">
    <property type="entry name" value="L domain-like"/>
    <property type="match status" value="1"/>
</dbReference>
<dbReference type="Pfam" id="PF00931">
    <property type="entry name" value="NB-ARC"/>
    <property type="match status" value="1"/>
</dbReference>
<dbReference type="GO" id="GO:0006952">
    <property type="term" value="P:defense response"/>
    <property type="evidence" value="ECO:0007669"/>
    <property type="project" value="InterPro"/>
</dbReference>
<dbReference type="Pfam" id="PF23282">
    <property type="entry name" value="WHD_ROQ1"/>
    <property type="match status" value="1"/>
</dbReference>
<dbReference type="SUPFAM" id="SSF52075">
    <property type="entry name" value="Outer arm dynein light chain 1"/>
    <property type="match status" value="1"/>
</dbReference>
<accession>A0A2U1NX21</accession>